<evidence type="ECO:0000256" key="1">
    <source>
        <dbReference type="ARBA" id="ARBA00004906"/>
    </source>
</evidence>
<dbReference type="InterPro" id="IPR000210">
    <property type="entry name" value="BTB/POZ_dom"/>
</dbReference>
<evidence type="ECO:0000313" key="5">
    <source>
        <dbReference type="EMBL" id="KAK1614675.1"/>
    </source>
</evidence>
<dbReference type="SUPFAM" id="SSF49599">
    <property type="entry name" value="TRAF domain-like"/>
    <property type="match status" value="1"/>
</dbReference>
<feature type="domain" description="BTB" evidence="3">
    <location>
        <begin position="190"/>
        <end position="252"/>
    </location>
</feature>
<accession>A0AAD8VRM8</accession>
<evidence type="ECO:0000259" key="4">
    <source>
        <dbReference type="PROSITE" id="PS50144"/>
    </source>
</evidence>
<gene>
    <name evidence="5" type="ORF">QYE76_020192</name>
</gene>
<dbReference type="Proteomes" id="UP001231189">
    <property type="component" value="Unassembled WGS sequence"/>
</dbReference>
<sequence>MSSHGSSLVDPLYGSASPENIGNKTSSAVSVHSGEHLFKVFRHSRIKGINTCLTSKQFRVGGLDWAILYYPNGIPSVDDGQFTSVYLRLMSASERQVNLSYTFCLQDPAAPLTGEKNKFGSTCKLSSKRDQQGVREFVSKADLAASGCLKDDCLVIKCYVEVIDDHEDITVPPSEMSRDLRNLFERGFKTDLTIIVGRFRSFEVHACILAARSPVFHAELCGPMMESKENIIQIDGMSAKVFEILLYYIYNDCLPKFMDDATKDATNMAQHLLVAADRYAIERLKLICESKLCKTLAISSVGYTLNLAEQYSCHDLKARCLKFIGKNREKLRSVENAGGFVQLKHNYPLLAQDALGKLTGKKKKKNQWSK</sequence>
<dbReference type="SUPFAM" id="SSF54695">
    <property type="entry name" value="POZ domain"/>
    <property type="match status" value="1"/>
</dbReference>
<dbReference type="InterPro" id="IPR002083">
    <property type="entry name" value="MATH/TRAF_dom"/>
</dbReference>
<dbReference type="PANTHER" id="PTHR26379:SF524">
    <property type="entry name" value="MATH DOMAIN-CONTAINING PROTEIN"/>
    <property type="match status" value="1"/>
</dbReference>
<comment type="caution">
    <text evidence="5">The sequence shown here is derived from an EMBL/GenBank/DDBJ whole genome shotgun (WGS) entry which is preliminary data.</text>
</comment>
<dbReference type="Pfam" id="PF24570">
    <property type="entry name" value="BACK_BPM_SPOP"/>
    <property type="match status" value="1"/>
</dbReference>
<dbReference type="CDD" id="cd00121">
    <property type="entry name" value="MATH"/>
    <property type="match status" value="1"/>
</dbReference>
<feature type="domain" description="MATH" evidence="4">
    <location>
        <begin position="33"/>
        <end position="160"/>
    </location>
</feature>
<dbReference type="Gene3D" id="3.30.710.10">
    <property type="entry name" value="Potassium Channel Kv1.1, Chain A"/>
    <property type="match status" value="1"/>
</dbReference>
<dbReference type="InterPro" id="IPR045005">
    <property type="entry name" value="BPM1-6"/>
</dbReference>
<dbReference type="Gene3D" id="2.60.210.10">
    <property type="entry name" value="Apoptosis, Tumor Necrosis Factor Receptor Associated Protein 2, Chain A"/>
    <property type="match status" value="1"/>
</dbReference>
<dbReference type="Pfam" id="PF00651">
    <property type="entry name" value="BTB"/>
    <property type="match status" value="1"/>
</dbReference>
<proteinExistence type="inferred from homology"/>
<name>A0AAD8VRM8_LOLMU</name>
<protein>
    <submittedName>
        <fullName evidence="5">Uncharacterized protein</fullName>
    </submittedName>
</protein>
<dbReference type="PROSITE" id="PS50144">
    <property type="entry name" value="MATH"/>
    <property type="match status" value="1"/>
</dbReference>
<dbReference type="PANTHER" id="PTHR26379">
    <property type="entry name" value="BTB/POZ AND MATH DOMAIN-CONTAINING PROTEIN 1"/>
    <property type="match status" value="1"/>
</dbReference>
<comment type="pathway">
    <text evidence="1">Protein modification; protein ubiquitination.</text>
</comment>
<dbReference type="Pfam" id="PF22486">
    <property type="entry name" value="MATH_2"/>
    <property type="match status" value="1"/>
</dbReference>
<keyword evidence="6" id="KW-1185">Reference proteome</keyword>
<reference evidence="5" key="1">
    <citation type="submission" date="2023-07" db="EMBL/GenBank/DDBJ databases">
        <title>A chromosome-level genome assembly of Lolium multiflorum.</title>
        <authorList>
            <person name="Chen Y."/>
            <person name="Copetti D."/>
            <person name="Kolliker R."/>
            <person name="Studer B."/>
        </authorList>
    </citation>
    <scope>NUCLEOTIDE SEQUENCE</scope>
    <source>
        <strain evidence="5">02402/16</strain>
        <tissue evidence="5">Leaf</tissue>
    </source>
</reference>
<dbReference type="EMBL" id="JAUUTY010000006">
    <property type="protein sequence ID" value="KAK1614675.1"/>
    <property type="molecule type" value="Genomic_DNA"/>
</dbReference>
<dbReference type="GO" id="GO:0016567">
    <property type="term" value="P:protein ubiquitination"/>
    <property type="evidence" value="ECO:0007669"/>
    <property type="project" value="InterPro"/>
</dbReference>
<dbReference type="InterPro" id="IPR056423">
    <property type="entry name" value="BACK_BPM_SPOP"/>
</dbReference>
<dbReference type="InterPro" id="IPR008974">
    <property type="entry name" value="TRAF-like"/>
</dbReference>
<comment type="similarity">
    <text evidence="2">Belongs to the Tdpoz family.</text>
</comment>
<dbReference type="AlphaFoldDB" id="A0AAD8VRM8"/>
<organism evidence="5 6">
    <name type="scientific">Lolium multiflorum</name>
    <name type="common">Italian ryegrass</name>
    <name type="synonym">Lolium perenne subsp. multiflorum</name>
    <dbReference type="NCBI Taxonomy" id="4521"/>
    <lineage>
        <taxon>Eukaryota</taxon>
        <taxon>Viridiplantae</taxon>
        <taxon>Streptophyta</taxon>
        <taxon>Embryophyta</taxon>
        <taxon>Tracheophyta</taxon>
        <taxon>Spermatophyta</taxon>
        <taxon>Magnoliopsida</taxon>
        <taxon>Liliopsida</taxon>
        <taxon>Poales</taxon>
        <taxon>Poaceae</taxon>
        <taxon>BOP clade</taxon>
        <taxon>Pooideae</taxon>
        <taxon>Poodae</taxon>
        <taxon>Poeae</taxon>
        <taxon>Poeae Chloroplast Group 2 (Poeae type)</taxon>
        <taxon>Loliodinae</taxon>
        <taxon>Loliinae</taxon>
        <taxon>Lolium</taxon>
    </lineage>
</organism>
<evidence type="ECO:0000256" key="2">
    <source>
        <dbReference type="ARBA" id="ARBA00010846"/>
    </source>
</evidence>
<evidence type="ECO:0000259" key="3">
    <source>
        <dbReference type="PROSITE" id="PS50097"/>
    </source>
</evidence>
<evidence type="ECO:0000313" key="6">
    <source>
        <dbReference type="Proteomes" id="UP001231189"/>
    </source>
</evidence>
<dbReference type="InterPro" id="IPR011333">
    <property type="entry name" value="SKP1/BTB/POZ_sf"/>
</dbReference>
<dbReference type="SMART" id="SM00225">
    <property type="entry name" value="BTB"/>
    <property type="match status" value="1"/>
</dbReference>
<dbReference type="PROSITE" id="PS50097">
    <property type="entry name" value="BTB"/>
    <property type="match status" value="1"/>
</dbReference>